<feature type="repeat" description="Pumilio" evidence="3">
    <location>
        <begin position="812"/>
        <end position="852"/>
    </location>
</feature>
<dbReference type="PANTHER" id="PTHR12537:SF13">
    <property type="entry name" value="PUMILIO HOMOLOGY DOMAIN FAMILY MEMBER 4"/>
    <property type="match status" value="1"/>
</dbReference>
<comment type="caution">
    <text evidence="6">The sequence shown here is derived from an EMBL/GenBank/DDBJ whole genome shotgun (WGS) entry which is preliminary data.</text>
</comment>
<proteinExistence type="predicted"/>
<feature type="region of interest" description="Disordered" evidence="4">
    <location>
        <begin position="145"/>
        <end position="177"/>
    </location>
</feature>
<name>A0A8H4NFX9_9PEZI</name>
<feature type="repeat" description="Pumilio" evidence="3">
    <location>
        <begin position="853"/>
        <end position="888"/>
    </location>
</feature>
<feature type="compositionally biased region" description="Polar residues" evidence="4">
    <location>
        <begin position="267"/>
        <end position="298"/>
    </location>
</feature>
<feature type="repeat" description="Pumilio" evidence="3">
    <location>
        <begin position="743"/>
        <end position="779"/>
    </location>
</feature>
<keyword evidence="1" id="KW-0677">Repeat</keyword>
<dbReference type="GO" id="GO:0010608">
    <property type="term" value="P:post-transcriptional regulation of gene expression"/>
    <property type="evidence" value="ECO:0007669"/>
    <property type="project" value="TreeGrafter"/>
</dbReference>
<dbReference type="SMART" id="SM00025">
    <property type="entry name" value="Pumilio"/>
    <property type="match status" value="8"/>
</dbReference>
<feature type="region of interest" description="Disordered" evidence="4">
    <location>
        <begin position="1118"/>
        <end position="1188"/>
    </location>
</feature>
<protein>
    <recommendedName>
        <fullName evidence="5">PUM-HD domain-containing protein</fullName>
    </recommendedName>
</protein>
<dbReference type="PROSITE" id="PS50303">
    <property type="entry name" value="PUM_HD"/>
    <property type="match status" value="1"/>
</dbReference>
<evidence type="ECO:0000259" key="5">
    <source>
        <dbReference type="PROSITE" id="PS50303"/>
    </source>
</evidence>
<feature type="region of interest" description="Disordered" evidence="4">
    <location>
        <begin position="267"/>
        <end position="341"/>
    </location>
</feature>
<feature type="region of interest" description="Disordered" evidence="4">
    <location>
        <begin position="222"/>
        <end position="254"/>
    </location>
</feature>
<feature type="compositionally biased region" description="Polar residues" evidence="4">
    <location>
        <begin position="145"/>
        <end position="174"/>
    </location>
</feature>
<evidence type="ECO:0000256" key="2">
    <source>
        <dbReference type="ARBA" id="ARBA00024893"/>
    </source>
</evidence>
<dbReference type="PROSITE" id="PS50302">
    <property type="entry name" value="PUM"/>
    <property type="match status" value="7"/>
</dbReference>
<evidence type="ECO:0000313" key="7">
    <source>
        <dbReference type="Proteomes" id="UP000572817"/>
    </source>
</evidence>
<evidence type="ECO:0000256" key="3">
    <source>
        <dbReference type="PROSITE-ProRule" id="PRU00317"/>
    </source>
</evidence>
<feature type="compositionally biased region" description="Low complexity" evidence="4">
    <location>
        <begin position="1179"/>
        <end position="1188"/>
    </location>
</feature>
<dbReference type="OrthoDB" id="668540at2759"/>
<feature type="repeat" description="Pumilio" evidence="3">
    <location>
        <begin position="961"/>
        <end position="996"/>
    </location>
</feature>
<evidence type="ECO:0000313" key="6">
    <source>
        <dbReference type="EMBL" id="KAF4313542.1"/>
    </source>
</evidence>
<dbReference type="InterPro" id="IPR011989">
    <property type="entry name" value="ARM-like"/>
</dbReference>
<dbReference type="FunFam" id="1.25.10.10:FF:000237">
    <property type="entry name" value="Pumilio homolog 9"/>
    <property type="match status" value="1"/>
</dbReference>
<feature type="repeat" description="Pumilio" evidence="3">
    <location>
        <begin position="997"/>
        <end position="1034"/>
    </location>
</feature>
<dbReference type="InterPro" id="IPR033712">
    <property type="entry name" value="Pumilio_RNA-bd"/>
</dbReference>
<dbReference type="Proteomes" id="UP000572817">
    <property type="component" value="Unassembled WGS sequence"/>
</dbReference>
<dbReference type="CDD" id="cd07920">
    <property type="entry name" value="Pumilio"/>
    <property type="match status" value="1"/>
</dbReference>
<dbReference type="PANTHER" id="PTHR12537">
    <property type="entry name" value="RNA BINDING PROTEIN PUMILIO-RELATED"/>
    <property type="match status" value="1"/>
</dbReference>
<feature type="compositionally biased region" description="Polar residues" evidence="4">
    <location>
        <begin position="1118"/>
        <end position="1140"/>
    </location>
</feature>
<dbReference type="Pfam" id="PF00806">
    <property type="entry name" value="PUF"/>
    <property type="match status" value="8"/>
</dbReference>
<feature type="compositionally biased region" description="Gly residues" evidence="4">
    <location>
        <begin position="1169"/>
        <end position="1178"/>
    </location>
</feature>
<feature type="region of interest" description="Disordered" evidence="4">
    <location>
        <begin position="623"/>
        <end position="650"/>
    </location>
</feature>
<feature type="domain" description="PUM-HD" evidence="5">
    <location>
        <begin position="721"/>
        <end position="1060"/>
    </location>
</feature>
<dbReference type="InterPro" id="IPR001313">
    <property type="entry name" value="Pumilio_RNA-bd_rpt"/>
</dbReference>
<dbReference type="Gene3D" id="1.25.10.10">
    <property type="entry name" value="Leucine-rich Repeat Variant"/>
    <property type="match status" value="1"/>
</dbReference>
<feature type="compositionally biased region" description="Polar residues" evidence="4">
    <location>
        <begin position="507"/>
        <end position="518"/>
    </location>
</feature>
<gene>
    <name evidence="6" type="ORF">GTA08_BOTSDO00160</name>
</gene>
<feature type="region of interest" description="Disordered" evidence="4">
    <location>
        <begin position="426"/>
        <end position="518"/>
    </location>
</feature>
<evidence type="ECO:0000256" key="1">
    <source>
        <dbReference type="ARBA" id="ARBA00022737"/>
    </source>
</evidence>
<dbReference type="EMBL" id="WWBZ02000001">
    <property type="protein sequence ID" value="KAF4313542.1"/>
    <property type="molecule type" value="Genomic_DNA"/>
</dbReference>
<reference evidence="6" key="1">
    <citation type="submission" date="2020-04" db="EMBL/GenBank/DDBJ databases">
        <title>Genome Assembly and Annotation of Botryosphaeria dothidea sdau 11-99, a Latent Pathogen of Apple Fruit Ring Rot in China.</title>
        <authorList>
            <person name="Yu C."/>
            <person name="Diao Y."/>
            <person name="Lu Q."/>
            <person name="Zhao J."/>
            <person name="Cui S."/>
            <person name="Peng C."/>
            <person name="He B."/>
            <person name="Liu H."/>
        </authorList>
    </citation>
    <scope>NUCLEOTIDE SEQUENCE [LARGE SCALE GENOMIC DNA]</scope>
    <source>
        <strain evidence="6">Sdau11-99</strain>
    </source>
</reference>
<feature type="repeat" description="Pumilio" evidence="3">
    <location>
        <begin position="925"/>
        <end position="960"/>
    </location>
</feature>
<accession>A0A8H4NFX9</accession>
<dbReference type="InterPro" id="IPR033133">
    <property type="entry name" value="PUM-HD"/>
</dbReference>
<feature type="compositionally biased region" description="Low complexity" evidence="4">
    <location>
        <begin position="1141"/>
        <end position="1163"/>
    </location>
</feature>
<dbReference type="AlphaFoldDB" id="A0A8H4NFX9"/>
<dbReference type="SUPFAM" id="SSF48371">
    <property type="entry name" value="ARM repeat"/>
    <property type="match status" value="1"/>
</dbReference>
<feature type="compositionally biased region" description="Polar residues" evidence="4">
    <location>
        <begin position="432"/>
        <end position="442"/>
    </location>
</feature>
<feature type="compositionally biased region" description="Low complexity" evidence="4">
    <location>
        <begin position="624"/>
        <end position="641"/>
    </location>
</feature>
<feature type="region of interest" description="Disordered" evidence="4">
    <location>
        <begin position="1"/>
        <end position="32"/>
    </location>
</feature>
<keyword evidence="7" id="KW-1185">Reference proteome</keyword>
<sequence length="1188" mass="129327">MAFSSGLGDRPEDRRFRSPQSPREESTFPSFTSPIRSIASQMQAHTSTANDARASLTRRFTTNTVPTMPTLSPLSPIGQQRRQAAENTELTSAGVRAIAAENVVGSGLDWTAALTFRADVPQGSAEDLEIQDILHAFRADLTRSTMSSLNHSPSSRAYSDSTVTSGGDGTNSEDLANPFVQLEKKKAEYEYLKEQRRRFEAEMELYDIQMKGVQNDYARLSQDVGRNNNSNNNNYAGHQSEPTTPPEYREQGFPSAFSRPQRYSIQGMTSPQQSYQSGSTRASRSGSQITSPGQNYPQGPSHMPSKSMPGSRRGSDEDEDSYEFDISTMNPRSGATANSVPVTGLDLRNRATTDLPDLTSVLGHIDTTHFLFGDDDERPRNPAASPDVKSYLQMNATDDKFPILVRRDGEGAMQLSAASAALDLASVSSHSPDPQSNGWPTSSRHRHAQHSLPVNNLHKSDEFGLDSAGANGKETPRRATMSNRHSMEVRFNHSPYGDSKRPGLLTTPPNGSANGMPKLQSSYSTNDIPTMKSTNGLNGTPSGANTGVNSHAEQHLHNHNASMGRIPMNAVNRHSRELSGGENRIDEPKGAAAYRSMGSALQANAAPFGPALTSGPVEVTPAGVPSSAAVTSPTATTMSSPNGNGVTSPPMYGNQSAPYYGGYGMSMVNMGMQNMGLNGQAPFNQMPMYPPFNAYGQAYQQQYMPQPPPQPRFPDSQARVIQQRRMQSQEEHVRNTTNYNFDSLLPHDIVELCKDQHGCRYLQKQIEGRNLDIVRKIFEATKDHVVDLMQDPFANYLCQKMYEFCNDEQRTALVHNAAPQMVKIALNQHGTRALQKMIEYVSTAEQINIIIEALRHNVVTLIQDLNGNHVIQKCLNHLGSKDSQFIFEAVGAACIVVGTHRHGCCVLQRCIDHASGDQRAALIGSITANAYSLVQDPFGNYVVQYILDLQDDQFTVPMCAAFRGNVPMLSKQKFSSNVVEKCIRVSSAESKRNLIEELLIPGELERLIRDSYANYVVQTALDYADAPTKIRLVEAIRPMLSSIRATPYGRRILSKIQDFDGRMSTNSSGQITPIASAAPGQMAFPGQLGAAPQQGPYNNVANGYGPTLASPQPHRMSNPQIPNNLQANAHQQSTNGSNQSGTNINGANMNGTNMNGTGMNGTNFSPYRGPGGPGGQNGPGHQPNGGFF</sequence>
<evidence type="ECO:0000256" key="4">
    <source>
        <dbReference type="SAM" id="MobiDB-lite"/>
    </source>
</evidence>
<dbReference type="InterPro" id="IPR016024">
    <property type="entry name" value="ARM-type_fold"/>
</dbReference>
<feature type="compositionally biased region" description="Basic and acidic residues" evidence="4">
    <location>
        <begin position="9"/>
        <end position="26"/>
    </location>
</feature>
<organism evidence="6 7">
    <name type="scientific">Botryosphaeria dothidea</name>
    <dbReference type="NCBI Taxonomy" id="55169"/>
    <lineage>
        <taxon>Eukaryota</taxon>
        <taxon>Fungi</taxon>
        <taxon>Dikarya</taxon>
        <taxon>Ascomycota</taxon>
        <taxon>Pezizomycotina</taxon>
        <taxon>Dothideomycetes</taxon>
        <taxon>Dothideomycetes incertae sedis</taxon>
        <taxon>Botryosphaeriales</taxon>
        <taxon>Botryosphaeriaceae</taxon>
        <taxon>Botryosphaeria</taxon>
    </lineage>
</organism>
<comment type="function">
    <text evidence="2">RNA-binding nucleolar protein required for pre-rRNA processing. Involved in production of 18S rRNA and assembly of small ribosomal subunit.</text>
</comment>
<dbReference type="GO" id="GO:0003729">
    <property type="term" value="F:mRNA binding"/>
    <property type="evidence" value="ECO:0007669"/>
    <property type="project" value="TreeGrafter"/>
</dbReference>
<feature type="repeat" description="Pumilio" evidence="3">
    <location>
        <begin position="889"/>
        <end position="924"/>
    </location>
</feature>
<feature type="compositionally biased region" description="Polar residues" evidence="4">
    <location>
        <begin position="327"/>
        <end position="341"/>
    </location>
</feature>
<dbReference type="GO" id="GO:0005737">
    <property type="term" value="C:cytoplasm"/>
    <property type="evidence" value="ECO:0007669"/>
    <property type="project" value="TreeGrafter"/>
</dbReference>